<organism evidence="2 4">
    <name type="scientific">Clostridium septicum</name>
    <dbReference type="NCBI Taxonomy" id="1504"/>
    <lineage>
        <taxon>Bacteria</taxon>
        <taxon>Bacillati</taxon>
        <taxon>Bacillota</taxon>
        <taxon>Clostridia</taxon>
        <taxon>Eubacteriales</taxon>
        <taxon>Clostridiaceae</taxon>
        <taxon>Clostridium</taxon>
    </lineage>
</organism>
<dbReference type="Proteomes" id="UP001055437">
    <property type="component" value="Chromosome"/>
</dbReference>
<dbReference type="Pfam" id="PF12146">
    <property type="entry name" value="Hydrolase_4"/>
    <property type="match status" value="1"/>
</dbReference>
<dbReference type="Proteomes" id="UP000280586">
    <property type="component" value="Chromosome"/>
</dbReference>
<dbReference type="EMBL" id="CP099799">
    <property type="protein sequence ID" value="USS02001.1"/>
    <property type="molecule type" value="Genomic_DNA"/>
</dbReference>
<accession>A0A9N7JMP0</accession>
<dbReference type="OrthoDB" id="9806902at2"/>
<dbReference type="SUPFAM" id="SSF53474">
    <property type="entry name" value="alpha/beta-Hydrolases"/>
    <property type="match status" value="1"/>
</dbReference>
<feature type="domain" description="Serine aminopeptidase S33" evidence="1">
    <location>
        <begin position="25"/>
        <end position="290"/>
    </location>
</feature>
<keyword evidence="5" id="KW-1185">Reference proteome</keyword>
<keyword evidence="2" id="KW-0378">Hydrolase</keyword>
<dbReference type="PANTHER" id="PTHR11614">
    <property type="entry name" value="PHOSPHOLIPASE-RELATED"/>
    <property type="match status" value="1"/>
</dbReference>
<evidence type="ECO:0000313" key="5">
    <source>
        <dbReference type="Proteomes" id="UP001055437"/>
    </source>
</evidence>
<reference evidence="2 4" key="1">
    <citation type="submission" date="2017-09" db="EMBL/GenBank/DDBJ databases">
        <authorList>
            <person name="Thomas P."/>
            <person name="Seyboldt C."/>
        </authorList>
    </citation>
    <scope>NUCLEOTIDE SEQUENCE [LARGE SCALE GENOMIC DNA]</scope>
    <source>
        <strain evidence="2 4">DSM 7534</strain>
    </source>
</reference>
<reference evidence="3" key="2">
    <citation type="submission" date="2022-06" db="EMBL/GenBank/DDBJ databases">
        <authorList>
            <person name="Holder M.E."/>
            <person name="Ajami N.J."/>
            <person name="Petrosino J.F."/>
        </authorList>
    </citation>
    <scope>NUCLEOTIDE SEQUENCE</scope>
    <source>
        <strain evidence="3">RMA 8861</strain>
    </source>
</reference>
<evidence type="ECO:0000313" key="4">
    <source>
        <dbReference type="Proteomes" id="UP000280586"/>
    </source>
</evidence>
<dbReference type="AlphaFoldDB" id="A0A9N7JMP0"/>
<dbReference type="KEGG" id="csep:CP523_13750"/>
<dbReference type="InterPro" id="IPR029058">
    <property type="entry name" value="AB_hydrolase_fold"/>
</dbReference>
<evidence type="ECO:0000313" key="3">
    <source>
        <dbReference type="EMBL" id="USS02001.1"/>
    </source>
</evidence>
<dbReference type="InterPro" id="IPR022742">
    <property type="entry name" value="Hydrolase_4"/>
</dbReference>
<name>A0A9N7JMP0_CLOSE</name>
<protein>
    <submittedName>
        <fullName evidence="2">Alpha/beta hydrolase</fullName>
    </submittedName>
    <submittedName>
        <fullName evidence="3">Lysophospholipase</fullName>
    </submittedName>
</protein>
<dbReference type="RefSeq" id="WP_066677155.1">
    <property type="nucleotide sequence ID" value="NZ_CABMIZ010000023.1"/>
</dbReference>
<gene>
    <name evidence="2" type="ORF">CP523_13750</name>
    <name evidence="3" type="ORF">NH397_06140</name>
</gene>
<sequence>MENFIFRDKEGLDINYYKWSPDVDEVKGIIQIAHGMTETALRYDYFAKKLTKEGYIVYAHDHRGHGDTAKSKENLGYVADDEGFYWMVNDIKELNDIIKKENPNKKVVLFGHSMGSFLSQRYFQLYGDKIDGLILSGSNGRPKNITKLGILVAKLEMTIKGRKAKSRLMDKLSFGDFNNNFKPNRSNYDWLCSVEEEVDKYIQDEKCGFICSTSFYYDLIRGLWDIHKEENLNGVPKNKPVYIFSGDKDPVGYFGVGVKNLYETLKRNGVSDIEYKLYENGRHEMLNEKNKDEVILDIIDWIKCKII</sequence>
<dbReference type="GO" id="GO:0016787">
    <property type="term" value="F:hydrolase activity"/>
    <property type="evidence" value="ECO:0007669"/>
    <property type="project" value="UniProtKB-KW"/>
</dbReference>
<dbReference type="InterPro" id="IPR051044">
    <property type="entry name" value="MAG_DAG_Lipase"/>
</dbReference>
<proteinExistence type="predicted"/>
<evidence type="ECO:0000313" key="2">
    <source>
        <dbReference type="EMBL" id="AYE35408.1"/>
    </source>
</evidence>
<evidence type="ECO:0000259" key="1">
    <source>
        <dbReference type="Pfam" id="PF12146"/>
    </source>
</evidence>
<dbReference type="Gene3D" id="3.40.50.1820">
    <property type="entry name" value="alpha/beta hydrolase"/>
    <property type="match status" value="1"/>
</dbReference>
<dbReference type="EMBL" id="CP023671">
    <property type="protein sequence ID" value="AYE35408.1"/>
    <property type="molecule type" value="Genomic_DNA"/>
</dbReference>
<dbReference type="GeneID" id="303561749"/>